<dbReference type="Pfam" id="PF16344">
    <property type="entry name" value="FecR_C"/>
    <property type="match status" value="1"/>
</dbReference>
<evidence type="ECO:0000313" key="5">
    <source>
        <dbReference type="Proteomes" id="UP000286003"/>
    </source>
</evidence>
<dbReference type="PIRSF" id="PIRSF018266">
    <property type="entry name" value="FecR"/>
    <property type="match status" value="1"/>
</dbReference>
<dbReference type="InterPro" id="IPR012373">
    <property type="entry name" value="Ferrdict_sens_TM"/>
</dbReference>
<keyword evidence="1" id="KW-0812">Transmembrane</keyword>
<evidence type="ECO:0000313" key="4">
    <source>
        <dbReference type="EMBL" id="RHN09117.1"/>
    </source>
</evidence>
<comment type="caution">
    <text evidence="4">The sequence shown here is derived from an EMBL/GenBank/DDBJ whole genome shotgun (WGS) entry which is preliminary data.</text>
</comment>
<dbReference type="FunFam" id="2.60.120.1440:FF:000001">
    <property type="entry name" value="Putative anti-sigma factor"/>
    <property type="match status" value="1"/>
</dbReference>
<proteinExistence type="predicted"/>
<gene>
    <name evidence="4" type="ORF">DWZ32_04740</name>
</gene>
<evidence type="ECO:0000256" key="1">
    <source>
        <dbReference type="SAM" id="Phobius"/>
    </source>
</evidence>
<name>A0AB37MH53_9BACE</name>
<protein>
    <submittedName>
        <fullName evidence="4">DUF4974 domain-containing protein</fullName>
    </submittedName>
</protein>
<dbReference type="Pfam" id="PF04773">
    <property type="entry name" value="FecR"/>
    <property type="match status" value="1"/>
</dbReference>
<accession>A0AB37MH53</accession>
<dbReference type="EMBL" id="QRQM01000004">
    <property type="protein sequence ID" value="RHN09117.1"/>
    <property type="molecule type" value="Genomic_DNA"/>
</dbReference>
<dbReference type="Gene3D" id="3.55.50.30">
    <property type="match status" value="1"/>
</dbReference>
<reference evidence="4 5" key="1">
    <citation type="submission" date="2018-08" db="EMBL/GenBank/DDBJ databases">
        <title>A genome reference for cultivated species of the human gut microbiota.</title>
        <authorList>
            <person name="Zou Y."/>
            <person name="Xue W."/>
            <person name="Luo G."/>
        </authorList>
    </citation>
    <scope>NUCLEOTIDE SEQUENCE [LARGE SCALE GENOMIC DNA]</scope>
    <source>
        <strain evidence="4 5">AF31-23</strain>
    </source>
</reference>
<feature type="domain" description="Protein FecR C-terminal" evidence="3">
    <location>
        <begin position="257"/>
        <end position="325"/>
    </location>
</feature>
<dbReference type="GO" id="GO:0016989">
    <property type="term" value="F:sigma factor antagonist activity"/>
    <property type="evidence" value="ECO:0007669"/>
    <property type="project" value="TreeGrafter"/>
</dbReference>
<keyword evidence="1" id="KW-1133">Transmembrane helix</keyword>
<keyword evidence="1" id="KW-0472">Membrane</keyword>
<organism evidence="4 5">
    <name type="scientific">Bacteroides intestinalis</name>
    <dbReference type="NCBI Taxonomy" id="329854"/>
    <lineage>
        <taxon>Bacteria</taxon>
        <taxon>Pseudomonadati</taxon>
        <taxon>Bacteroidota</taxon>
        <taxon>Bacteroidia</taxon>
        <taxon>Bacteroidales</taxon>
        <taxon>Bacteroidaceae</taxon>
        <taxon>Bacteroides</taxon>
    </lineage>
</organism>
<dbReference type="PANTHER" id="PTHR30273">
    <property type="entry name" value="PERIPLASMIC SIGNAL SENSOR AND SIGMA FACTOR ACTIVATOR FECR-RELATED"/>
    <property type="match status" value="1"/>
</dbReference>
<feature type="domain" description="FecR protein" evidence="2">
    <location>
        <begin position="123"/>
        <end position="215"/>
    </location>
</feature>
<dbReference type="RefSeq" id="WP_044535026.1">
    <property type="nucleotide sequence ID" value="NZ_CDQQ01000999.1"/>
</dbReference>
<dbReference type="PANTHER" id="PTHR30273:SF2">
    <property type="entry name" value="PROTEIN FECR"/>
    <property type="match status" value="1"/>
</dbReference>
<dbReference type="AlphaFoldDB" id="A0AB37MH53"/>
<dbReference type="Proteomes" id="UP000286003">
    <property type="component" value="Unassembled WGS sequence"/>
</dbReference>
<feature type="transmembrane region" description="Helical" evidence="1">
    <location>
        <begin position="83"/>
        <end position="109"/>
    </location>
</feature>
<sequence>MKDIKKDISLFRRYLDDLYTTADARKLLDELHTSESRDILDDLTAEVWEESSSQQTFTDLEREKYKKEAAQLLKRIEHKKRTWFRRITVAAAGVAAVLCITLGSIRYLAYLEDQDATYLEAFTRYGEKKQLLLPDGTQLQLNSCSYVRYPNRFNGDLRKVELEGEGYFKVARNEKQPFVVGTSRLDVCVLGTQFNVKSYKEDELVSVSVESGKVQVNLPEAMMRLEAQEQVIINTVSGEYSKRKEAREVAVWRKGELRFQSAPIRDVAKELERMYGCQISFSPGVDTTLQISGEHGNHSLDDVLESIRFISGGKLKYRKDGMKITFYK</sequence>
<evidence type="ECO:0000259" key="3">
    <source>
        <dbReference type="Pfam" id="PF16344"/>
    </source>
</evidence>
<dbReference type="InterPro" id="IPR006860">
    <property type="entry name" value="FecR"/>
</dbReference>
<dbReference type="InterPro" id="IPR032508">
    <property type="entry name" value="FecR_C"/>
</dbReference>
<dbReference type="Gene3D" id="2.60.120.1440">
    <property type="match status" value="1"/>
</dbReference>
<evidence type="ECO:0000259" key="2">
    <source>
        <dbReference type="Pfam" id="PF04773"/>
    </source>
</evidence>